<feature type="domain" description="Peptidase C39" evidence="13">
    <location>
        <begin position="10"/>
        <end position="136"/>
    </location>
</feature>
<dbReference type="PROSITE" id="PS50893">
    <property type="entry name" value="ABC_TRANSPORTER_2"/>
    <property type="match status" value="1"/>
</dbReference>
<dbReference type="GO" id="GO:0015421">
    <property type="term" value="F:ABC-type oligopeptide transporter activity"/>
    <property type="evidence" value="ECO:0007669"/>
    <property type="project" value="TreeGrafter"/>
</dbReference>
<dbReference type="Proteomes" id="UP000295096">
    <property type="component" value="Unassembled WGS sequence"/>
</dbReference>
<dbReference type="GO" id="GO:0005886">
    <property type="term" value="C:plasma membrane"/>
    <property type="evidence" value="ECO:0007669"/>
    <property type="project" value="UniProtKB-SubCell"/>
</dbReference>
<dbReference type="Pfam" id="PF00005">
    <property type="entry name" value="ABC_tran"/>
    <property type="match status" value="1"/>
</dbReference>
<keyword evidence="2" id="KW-0813">Transport</keyword>
<dbReference type="InterPro" id="IPR017871">
    <property type="entry name" value="ABC_transporter-like_CS"/>
</dbReference>
<evidence type="ECO:0000256" key="9">
    <source>
        <dbReference type="ARBA" id="ARBA00023136"/>
    </source>
</evidence>
<accession>A0A4R5Q6P0</accession>
<keyword evidence="9 10" id="KW-0472">Membrane</keyword>
<dbReference type="GO" id="GO:0006508">
    <property type="term" value="P:proteolysis"/>
    <property type="evidence" value="ECO:0007669"/>
    <property type="project" value="InterPro"/>
</dbReference>
<keyword evidence="5" id="KW-0547">Nucleotide-binding</keyword>
<dbReference type="EMBL" id="SMSJ01000142">
    <property type="protein sequence ID" value="TDH58213.1"/>
    <property type="molecule type" value="Genomic_DNA"/>
</dbReference>
<reference evidence="14 15" key="1">
    <citation type="journal article" date="2016" name="J. Microbiol.">
        <title>Dankookia rubra gen. nov., sp. nov., an alphaproteobacterium isolated from sediment of a shallow stream.</title>
        <authorList>
            <person name="Kim W.H."/>
            <person name="Kim D.H."/>
            <person name="Kang K."/>
            <person name="Ahn T.Y."/>
        </authorList>
    </citation>
    <scope>NUCLEOTIDE SEQUENCE [LARGE SCALE GENOMIC DNA]</scope>
    <source>
        <strain evidence="14 15">JCM30602</strain>
    </source>
</reference>
<dbReference type="Pfam" id="PF00664">
    <property type="entry name" value="ABC_membrane"/>
    <property type="match status" value="1"/>
</dbReference>
<evidence type="ECO:0000259" key="12">
    <source>
        <dbReference type="PROSITE" id="PS50929"/>
    </source>
</evidence>
<keyword evidence="6" id="KW-0378">Hydrolase</keyword>
<dbReference type="Gene3D" id="3.90.70.10">
    <property type="entry name" value="Cysteine proteinases"/>
    <property type="match status" value="1"/>
</dbReference>
<keyword evidence="7" id="KW-0067">ATP-binding</keyword>
<evidence type="ECO:0000313" key="14">
    <source>
        <dbReference type="EMBL" id="TDH58213.1"/>
    </source>
</evidence>
<gene>
    <name evidence="14" type="ORF">E2C06_33765</name>
</gene>
<feature type="transmembrane region" description="Helical" evidence="10">
    <location>
        <begin position="168"/>
        <end position="189"/>
    </location>
</feature>
<comment type="subcellular location">
    <subcellularLocation>
        <location evidence="1">Cell membrane</location>
        <topology evidence="1">Multi-pass membrane protein</topology>
    </subcellularLocation>
</comment>
<feature type="transmembrane region" description="Helical" evidence="10">
    <location>
        <begin position="280"/>
        <end position="300"/>
    </location>
</feature>
<dbReference type="GO" id="GO:0008233">
    <property type="term" value="F:peptidase activity"/>
    <property type="evidence" value="ECO:0007669"/>
    <property type="project" value="InterPro"/>
</dbReference>
<dbReference type="InterPro" id="IPR036640">
    <property type="entry name" value="ABC1_TM_sf"/>
</dbReference>
<dbReference type="AlphaFoldDB" id="A0A4R5Q6P0"/>
<dbReference type="SMART" id="SM00382">
    <property type="entry name" value="AAA"/>
    <property type="match status" value="1"/>
</dbReference>
<dbReference type="Gene3D" id="1.20.1560.10">
    <property type="entry name" value="ABC transporter type 1, transmembrane domain"/>
    <property type="match status" value="1"/>
</dbReference>
<dbReference type="PANTHER" id="PTHR43394">
    <property type="entry name" value="ATP-DEPENDENT PERMEASE MDL1, MITOCHONDRIAL"/>
    <property type="match status" value="1"/>
</dbReference>
<dbReference type="InterPro" id="IPR027417">
    <property type="entry name" value="P-loop_NTPase"/>
</dbReference>
<proteinExistence type="predicted"/>
<dbReference type="FunFam" id="3.40.50.300:FF:000221">
    <property type="entry name" value="Multidrug ABC transporter ATP-binding protein"/>
    <property type="match status" value="1"/>
</dbReference>
<evidence type="ECO:0000259" key="11">
    <source>
        <dbReference type="PROSITE" id="PS50893"/>
    </source>
</evidence>
<dbReference type="PROSITE" id="PS50990">
    <property type="entry name" value="PEPTIDASE_C39"/>
    <property type="match status" value="1"/>
</dbReference>
<evidence type="ECO:0000256" key="4">
    <source>
        <dbReference type="ARBA" id="ARBA00022692"/>
    </source>
</evidence>
<feature type="domain" description="ABC transporter" evidence="11">
    <location>
        <begin position="481"/>
        <end position="716"/>
    </location>
</feature>
<dbReference type="PROSITE" id="PS00211">
    <property type="entry name" value="ABC_TRANSPORTER_1"/>
    <property type="match status" value="1"/>
</dbReference>
<evidence type="ECO:0000259" key="13">
    <source>
        <dbReference type="PROSITE" id="PS50990"/>
    </source>
</evidence>
<dbReference type="InterPro" id="IPR039421">
    <property type="entry name" value="Type_1_exporter"/>
</dbReference>
<keyword evidence="4 10" id="KW-0812">Transmembrane</keyword>
<feature type="transmembrane region" description="Helical" evidence="10">
    <location>
        <begin position="195"/>
        <end position="214"/>
    </location>
</feature>
<organism evidence="14 15">
    <name type="scientific">Dankookia rubra</name>
    <dbReference type="NCBI Taxonomy" id="1442381"/>
    <lineage>
        <taxon>Bacteria</taxon>
        <taxon>Pseudomonadati</taxon>
        <taxon>Pseudomonadota</taxon>
        <taxon>Alphaproteobacteria</taxon>
        <taxon>Acetobacterales</taxon>
        <taxon>Roseomonadaceae</taxon>
        <taxon>Dankookia</taxon>
    </lineage>
</organism>
<comment type="caution">
    <text evidence="14">The sequence shown here is derived from an EMBL/GenBank/DDBJ whole genome shotgun (WGS) entry which is preliminary data.</text>
</comment>
<evidence type="ECO:0000256" key="3">
    <source>
        <dbReference type="ARBA" id="ARBA00022475"/>
    </source>
</evidence>
<evidence type="ECO:0000256" key="8">
    <source>
        <dbReference type="ARBA" id="ARBA00022989"/>
    </source>
</evidence>
<dbReference type="InterPro" id="IPR003439">
    <property type="entry name" value="ABC_transporter-like_ATP-bd"/>
</dbReference>
<dbReference type="InterPro" id="IPR011527">
    <property type="entry name" value="ABC1_TM_dom"/>
</dbReference>
<dbReference type="SUPFAM" id="SSF52540">
    <property type="entry name" value="P-loop containing nucleoside triphosphate hydrolases"/>
    <property type="match status" value="1"/>
</dbReference>
<keyword evidence="15" id="KW-1185">Reference proteome</keyword>
<dbReference type="GO" id="GO:0005524">
    <property type="term" value="F:ATP binding"/>
    <property type="evidence" value="ECO:0007669"/>
    <property type="project" value="UniProtKB-KW"/>
</dbReference>
<dbReference type="InterPro" id="IPR005074">
    <property type="entry name" value="Peptidase_C39"/>
</dbReference>
<name>A0A4R5Q6P0_9PROT</name>
<sequence length="738" mass="80128">MDEPNSLADDSNTPINSARVAALRILAQHVGGDLDPQLLRLLSAAPEVDAPTLVRCASDAGLRARALRPSWRDLIRLASAGAPVMLLLKGGGAALLEGAIEDGTALLLRDPLSSAAAFAVDTYRLQEFWLGVAIVVRPRRGQAMEDAPFNMRWLIGEVLRERCVFRDIGIATLIMSALGLATPLAFMAITDRVLVYHSWPTLTLLSLGLIVVFLHETLLGYAQRHLLAVAAARIDARLNLFVMARLLRLPLDFFEKNPSGEITHRVFQVNRIREFLTGQLFRTFLDLSTLVLLLPGLFFLHAGLTWLVLGCTGAIALIMLTFLPAINRATSRVVVAETAKSIVLGETVHGMRTVKALALEPRQADDWNERVALATQRRLELAHLANWPQTLIQPIERFIQVGTMAVGAYLALAGDSASIGTLMAFAMLSGRVAAPLIALAGLQQAQGEVRAALAEASMVLNQEPERPTGAVGMRPKLQGHLTFEEVSFRYPGAQSAALDRVSFDVPAGTLLGVVGRSGSGKSTVTRLLQGLNCGYAGMVKIDGVELREIDLPHLRRNLGIVLQDNFLFRGSIRENIAAGRPGITFERIIRAARLAGAEEFIERLPGGYETFIQEGSPNLSGGQRQRLAIARAIVTDPAVMILDEATSALDPESEAIVNANLLRIARGRTVVVVSHRLSSLVDADAILVLDRGQVVDYGPHEDLLRRCTIYRTLWQQQNRTAQAKRLIDVAHPAAIAGQ</sequence>
<evidence type="ECO:0000256" key="1">
    <source>
        <dbReference type="ARBA" id="ARBA00004651"/>
    </source>
</evidence>
<dbReference type="OrthoDB" id="5288404at2"/>
<protein>
    <submittedName>
        <fullName evidence="14">Peptidase domain-containing ABC transporter</fullName>
    </submittedName>
</protein>
<dbReference type="CDD" id="cd18783">
    <property type="entry name" value="ABC_6TM_PrtD_LapB_HlyB_like"/>
    <property type="match status" value="1"/>
</dbReference>
<dbReference type="PANTHER" id="PTHR43394:SF1">
    <property type="entry name" value="ATP-BINDING CASSETTE SUB-FAMILY B MEMBER 10, MITOCHONDRIAL"/>
    <property type="match status" value="1"/>
</dbReference>
<evidence type="ECO:0000256" key="6">
    <source>
        <dbReference type="ARBA" id="ARBA00022801"/>
    </source>
</evidence>
<evidence type="ECO:0000256" key="2">
    <source>
        <dbReference type="ARBA" id="ARBA00022448"/>
    </source>
</evidence>
<dbReference type="RefSeq" id="WP_133292944.1">
    <property type="nucleotide sequence ID" value="NZ_SMSJ01000142.1"/>
</dbReference>
<dbReference type="GO" id="GO:0016887">
    <property type="term" value="F:ATP hydrolysis activity"/>
    <property type="evidence" value="ECO:0007669"/>
    <property type="project" value="InterPro"/>
</dbReference>
<dbReference type="SUPFAM" id="SSF90123">
    <property type="entry name" value="ABC transporter transmembrane region"/>
    <property type="match status" value="1"/>
</dbReference>
<evidence type="ECO:0000256" key="10">
    <source>
        <dbReference type="SAM" id="Phobius"/>
    </source>
</evidence>
<dbReference type="InterPro" id="IPR003593">
    <property type="entry name" value="AAA+_ATPase"/>
</dbReference>
<keyword evidence="3" id="KW-1003">Cell membrane</keyword>
<feature type="transmembrane region" description="Helical" evidence="10">
    <location>
        <begin position="306"/>
        <end position="326"/>
    </location>
</feature>
<keyword evidence="8 10" id="KW-1133">Transmembrane helix</keyword>
<evidence type="ECO:0000256" key="5">
    <source>
        <dbReference type="ARBA" id="ARBA00022741"/>
    </source>
</evidence>
<evidence type="ECO:0000256" key="7">
    <source>
        <dbReference type="ARBA" id="ARBA00022840"/>
    </source>
</evidence>
<feature type="domain" description="ABC transmembrane type-1" evidence="12">
    <location>
        <begin position="168"/>
        <end position="442"/>
    </location>
</feature>
<dbReference type="PROSITE" id="PS50929">
    <property type="entry name" value="ABC_TM1F"/>
    <property type="match status" value="1"/>
</dbReference>
<evidence type="ECO:0000313" key="15">
    <source>
        <dbReference type="Proteomes" id="UP000295096"/>
    </source>
</evidence>
<dbReference type="Gene3D" id="3.40.50.300">
    <property type="entry name" value="P-loop containing nucleotide triphosphate hydrolases"/>
    <property type="match status" value="1"/>
</dbReference>